<dbReference type="Proteomes" id="UP000010411">
    <property type="component" value="Unassembled WGS sequence"/>
</dbReference>
<evidence type="ECO:0000313" key="1">
    <source>
        <dbReference type="EMBL" id="EKX68217.1"/>
    </source>
</evidence>
<reference evidence="1 2" key="1">
    <citation type="submission" date="2012-11" db="EMBL/GenBank/DDBJ databases">
        <authorList>
            <person name="Huguet-Tapia J.C."/>
            <person name="Durkin A.S."/>
            <person name="Pettis G.S."/>
            <person name="Badger J.H."/>
        </authorList>
    </citation>
    <scope>NUCLEOTIDE SEQUENCE [LARGE SCALE GENOMIC DNA]</scope>
    <source>
        <strain evidence="1 2">91-03</strain>
    </source>
</reference>
<name>L1L5L3_9ACTN</name>
<dbReference type="PATRIC" id="fig|698759.3.peg.1236"/>
<dbReference type="AlphaFoldDB" id="L1L5L3"/>
<accession>L1L5L3</accession>
<protein>
    <submittedName>
        <fullName evidence="1">Uncharacterized protein</fullName>
    </submittedName>
</protein>
<sequence>MVYLGAYGPMRSEEPAGLRRRDVDLDDLRIRSASLSRSG</sequence>
<organism evidence="1 2">
    <name type="scientific">Streptomyces ipomoeae 91-03</name>
    <dbReference type="NCBI Taxonomy" id="698759"/>
    <lineage>
        <taxon>Bacteria</taxon>
        <taxon>Bacillati</taxon>
        <taxon>Actinomycetota</taxon>
        <taxon>Actinomycetes</taxon>
        <taxon>Kitasatosporales</taxon>
        <taxon>Streptomycetaceae</taxon>
        <taxon>Streptomyces</taxon>
    </lineage>
</organism>
<comment type="caution">
    <text evidence="1">The sequence shown here is derived from an EMBL/GenBank/DDBJ whole genome shotgun (WGS) entry which is preliminary data.</text>
</comment>
<evidence type="ECO:0000313" key="2">
    <source>
        <dbReference type="Proteomes" id="UP000010411"/>
    </source>
</evidence>
<dbReference type="EMBL" id="AEJC01000094">
    <property type="protein sequence ID" value="EKX68217.1"/>
    <property type="molecule type" value="Genomic_DNA"/>
</dbReference>
<keyword evidence="2" id="KW-1185">Reference proteome</keyword>
<gene>
    <name evidence="1" type="ORF">STRIP9103_05201</name>
</gene>
<proteinExistence type="predicted"/>